<evidence type="ECO:0000256" key="1">
    <source>
        <dbReference type="SAM" id="Phobius"/>
    </source>
</evidence>
<protein>
    <recommendedName>
        <fullName evidence="4">DUF3307 domain-containing protein</fullName>
    </recommendedName>
</protein>
<organism evidence="2 3">
    <name type="scientific">Actinocorallia longicatena</name>
    <dbReference type="NCBI Taxonomy" id="111803"/>
    <lineage>
        <taxon>Bacteria</taxon>
        <taxon>Bacillati</taxon>
        <taxon>Actinomycetota</taxon>
        <taxon>Actinomycetes</taxon>
        <taxon>Streptosporangiales</taxon>
        <taxon>Thermomonosporaceae</taxon>
        <taxon>Actinocorallia</taxon>
    </lineage>
</organism>
<evidence type="ECO:0000313" key="2">
    <source>
        <dbReference type="EMBL" id="GAA3222735.1"/>
    </source>
</evidence>
<keyword evidence="3" id="KW-1185">Reference proteome</keyword>
<keyword evidence="1" id="KW-1133">Transmembrane helix</keyword>
<proteinExistence type="predicted"/>
<dbReference type="RefSeq" id="WP_344832347.1">
    <property type="nucleotide sequence ID" value="NZ_BAAAUV010000013.1"/>
</dbReference>
<evidence type="ECO:0008006" key="4">
    <source>
        <dbReference type="Google" id="ProtNLM"/>
    </source>
</evidence>
<accession>A0ABP6QEY7</accession>
<dbReference type="Proteomes" id="UP001501237">
    <property type="component" value="Unassembled WGS sequence"/>
</dbReference>
<name>A0ABP6QEY7_9ACTN</name>
<keyword evidence="1" id="KW-0472">Membrane</keyword>
<gene>
    <name evidence="2" type="ORF">GCM10010468_48700</name>
</gene>
<comment type="caution">
    <text evidence="2">The sequence shown here is derived from an EMBL/GenBank/DDBJ whole genome shotgun (WGS) entry which is preliminary data.</text>
</comment>
<feature type="transmembrane region" description="Helical" evidence="1">
    <location>
        <begin position="75"/>
        <end position="94"/>
    </location>
</feature>
<reference evidence="3" key="1">
    <citation type="journal article" date="2019" name="Int. J. Syst. Evol. Microbiol.">
        <title>The Global Catalogue of Microorganisms (GCM) 10K type strain sequencing project: providing services to taxonomists for standard genome sequencing and annotation.</title>
        <authorList>
            <consortium name="The Broad Institute Genomics Platform"/>
            <consortium name="The Broad Institute Genome Sequencing Center for Infectious Disease"/>
            <person name="Wu L."/>
            <person name="Ma J."/>
        </authorList>
    </citation>
    <scope>NUCLEOTIDE SEQUENCE [LARGE SCALE GENOMIC DNA]</scope>
    <source>
        <strain evidence="3">JCM 9377</strain>
    </source>
</reference>
<keyword evidence="1" id="KW-0812">Transmembrane</keyword>
<feature type="transmembrane region" description="Helical" evidence="1">
    <location>
        <begin position="134"/>
        <end position="151"/>
    </location>
</feature>
<evidence type="ECO:0000313" key="3">
    <source>
        <dbReference type="Proteomes" id="UP001501237"/>
    </source>
</evidence>
<dbReference type="EMBL" id="BAAAUV010000013">
    <property type="protein sequence ID" value="GAA3222735.1"/>
    <property type="molecule type" value="Genomic_DNA"/>
</dbReference>
<sequence>MKLADPAVFATCFAALYAAHHVGDHWLQTHHQAITKGRTDRDGALACLRHVLTLTALKGAALALAIAVTGIRFPLYGLFLAVALLIDAASHAWADRRITLLALADRIGKGEFARLGDVMAAPAGTGAYALDQSWHIGWLFLTALIAALGATS</sequence>